<reference evidence="1 2" key="1">
    <citation type="submission" date="2019-04" db="EMBL/GenBank/DDBJ databases">
        <title>Microbes associate with the intestines of laboratory mice.</title>
        <authorList>
            <person name="Navarre W."/>
            <person name="Wong E."/>
            <person name="Huang K."/>
            <person name="Tropini C."/>
            <person name="Ng K."/>
            <person name="Yu B."/>
        </authorList>
    </citation>
    <scope>NUCLEOTIDE SEQUENCE [LARGE SCALE GENOMIC DNA]</scope>
    <source>
        <strain evidence="1 2">NM50_B9-20</strain>
    </source>
</reference>
<evidence type="ECO:0000313" key="2">
    <source>
        <dbReference type="Proteomes" id="UP000306888"/>
    </source>
</evidence>
<proteinExistence type="predicted"/>
<name>A0A4S2DNB9_9CLOT</name>
<dbReference type="RefSeq" id="WP_136004665.1">
    <property type="nucleotide sequence ID" value="NZ_SRYR01000001.1"/>
</dbReference>
<sequence length="334" mass="35851">MVGKRKIALGIACMLATSIFVGCKRTESKTSNEDKVYKIGISQLVQHPALDSAREGFIEGLKEKGYEEGKNIEIDYQNAQGDNPTAQTIAQKFTSDKKDLILAIATTSAQAVYNATKEIPTVFTAVTDPVEAEIAKDWKNSGTNLTGVSDMVPVDKQLDLLLKLKPDTKTLGVIYNTSEANSLVQVNALKAEASKLNITVKEIGITNVNEINQNLSAVIKDIDALYTPTDNTVASAYDLVGQIAVKNNIPILGAEEAVVSKGGLCSIGIDYFSLGKETAYKAVEIFEGKKPEEIEITTLSDMSITINTDVAKKLNITVPSDIEESATKVTGGVN</sequence>
<protein>
    <submittedName>
        <fullName evidence="1">ABC transporter substrate-binding protein</fullName>
    </submittedName>
</protein>
<dbReference type="Pfam" id="PF04392">
    <property type="entry name" value="ABC_sub_bind"/>
    <property type="match status" value="1"/>
</dbReference>
<dbReference type="PROSITE" id="PS51257">
    <property type="entry name" value="PROKAR_LIPOPROTEIN"/>
    <property type="match status" value="1"/>
</dbReference>
<dbReference type="CDD" id="cd06325">
    <property type="entry name" value="PBP1_ABC_unchar_transporter"/>
    <property type="match status" value="1"/>
</dbReference>
<organism evidence="1 2">
    <name type="scientific">Clostridium sartagoforme</name>
    <dbReference type="NCBI Taxonomy" id="84031"/>
    <lineage>
        <taxon>Bacteria</taxon>
        <taxon>Bacillati</taxon>
        <taxon>Bacillota</taxon>
        <taxon>Clostridia</taxon>
        <taxon>Eubacteriales</taxon>
        <taxon>Clostridiaceae</taxon>
        <taxon>Clostridium</taxon>
    </lineage>
</organism>
<keyword evidence="2" id="KW-1185">Reference proteome</keyword>
<dbReference type="Proteomes" id="UP000306888">
    <property type="component" value="Unassembled WGS sequence"/>
</dbReference>
<dbReference type="InterPro" id="IPR007487">
    <property type="entry name" value="ABC_transpt-TYRBP-like"/>
</dbReference>
<accession>A0A4S2DNB9</accession>
<dbReference type="OrthoDB" id="9776955at2"/>
<dbReference type="InterPro" id="IPR028082">
    <property type="entry name" value="Peripla_BP_I"/>
</dbReference>
<comment type="caution">
    <text evidence="1">The sequence shown here is derived from an EMBL/GenBank/DDBJ whole genome shotgun (WGS) entry which is preliminary data.</text>
</comment>
<gene>
    <name evidence="1" type="ORF">E5347_03415</name>
</gene>
<evidence type="ECO:0000313" key="1">
    <source>
        <dbReference type="EMBL" id="TGY43877.1"/>
    </source>
</evidence>
<dbReference type="Gene3D" id="3.40.50.2300">
    <property type="match status" value="2"/>
</dbReference>
<dbReference type="PANTHER" id="PTHR35271">
    <property type="entry name" value="ABC TRANSPORTER, SUBSTRATE-BINDING LIPOPROTEIN-RELATED"/>
    <property type="match status" value="1"/>
</dbReference>
<dbReference type="AlphaFoldDB" id="A0A4S2DNB9"/>
<dbReference type="PANTHER" id="PTHR35271:SF1">
    <property type="entry name" value="ABC TRANSPORTER, SUBSTRATE-BINDING LIPOPROTEIN"/>
    <property type="match status" value="1"/>
</dbReference>
<dbReference type="SUPFAM" id="SSF53822">
    <property type="entry name" value="Periplasmic binding protein-like I"/>
    <property type="match status" value="1"/>
</dbReference>
<dbReference type="EMBL" id="SRYR01000001">
    <property type="protein sequence ID" value="TGY43877.1"/>
    <property type="molecule type" value="Genomic_DNA"/>
</dbReference>